<name>S8BI85_DACHA</name>
<dbReference type="Pfam" id="PF10528">
    <property type="entry name" value="GLEYA"/>
    <property type="match status" value="1"/>
</dbReference>
<evidence type="ECO:0000313" key="3">
    <source>
        <dbReference type="EMBL" id="EPS39013.1"/>
    </source>
</evidence>
<dbReference type="STRING" id="1284197.S8BI85"/>
<keyword evidence="1" id="KW-0732">Signal</keyword>
<proteinExistence type="predicted"/>
<dbReference type="AlphaFoldDB" id="S8BI85"/>
<comment type="caution">
    <text evidence="3">The sequence shown here is derived from an EMBL/GenBank/DDBJ whole genome shotgun (WGS) entry which is preliminary data.</text>
</comment>
<reference evidence="4" key="2">
    <citation type="submission" date="2013-04" db="EMBL/GenBank/DDBJ databases">
        <title>Genomic mechanisms accounting for the adaptation to parasitism in nematode-trapping fungi.</title>
        <authorList>
            <person name="Ahren D.G."/>
        </authorList>
    </citation>
    <scope>NUCLEOTIDE SEQUENCE [LARGE SCALE GENOMIC DNA]</scope>
    <source>
        <strain evidence="4">CBS 200.50</strain>
    </source>
</reference>
<dbReference type="HOGENOM" id="CLU_347802_0_0_1"/>
<sequence length="811" mass="86148">MHLWNIRAAVLVFAVQGVFANAVPDVEQDINKRDVTSTKTVTKTSTVHDSTKTVTGIPVYLPRTTMTLPQKVITNSGKAITLPASLVTLHGSTLVAAASNQLVLPDNTLQAGGQTFTLSGSLITIGGTYVVVAARTIPIPGGITTVKTTQMQTRTETVTLGGDSSVSAAEILEPTVTKTATTVCATKTISTTSVRIVNGAVTTVRITTTLRLTSTQTITLGNTTIRVAVTEFGYPVTLPDSTVTLDSMTIAAGTSTVTLPNSIVTFMDTMIRGLGSTLSLPHPTILADSSTFSFRGLVTFLEMNKLKAKGTDLTLPGAPITITSTVGQSTTTITFGGSTLTLPDNVIYAAESTITLPASTITMSGSVVRASASVLTLNNAVISAAGFAWTLPDSIVTISGTSPRITASKTTVILPGYTSILPGLISTTTFTQGGTLIRQVHTVTDTVSETFTASTKITKIDTLWATAVIYTTTTDTVTATSTQMAEFTIRVTETKDQSTLVQLQTVDRTLEPVTVISTFTPDPVTETVTATQTDTFTTPLTETVTATQTQTDTFTPSPVTETVTATETKTFTPDPLTNTVTETATFTPDPVTVTATETTTLEATLQARPATNCNNTGWQLAMYNNTYLNSQHSNSFSAFVPEDYKTRQPVANTTTDRVGLTYAESAGLDFYGFTPPDLQIILNYRGYFYAPNSTYYNFHVYAADDFAEFWVGTVAYSGWVRSNGFISQYIPGSGGSSTQASTTLYLSAGTYIPLRIIYGNGGCCGARFSFDVYDNDNNYYAQYNTSSPYLVANSCASGFAPPYAQPFGQET</sequence>
<dbReference type="PROSITE" id="PS51820">
    <property type="entry name" value="PA14"/>
    <property type="match status" value="1"/>
</dbReference>
<reference evidence="3 4" key="1">
    <citation type="journal article" date="2013" name="PLoS Genet.">
        <title>Genomic mechanisms accounting for the adaptation to parasitism in nematode-trapping fungi.</title>
        <authorList>
            <person name="Meerupati T."/>
            <person name="Andersson K.M."/>
            <person name="Friman E."/>
            <person name="Kumar D."/>
            <person name="Tunlid A."/>
            <person name="Ahren D."/>
        </authorList>
    </citation>
    <scope>NUCLEOTIDE SEQUENCE [LARGE SCALE GENOMIC DNA]</scope>
    <source>
        <strain evidence="3 4">CBS 200.50</strain>
    </source>
</reference>
<dbReference type="EMBL" id="AQGS01000506">
    <property type="protein sequence ID" value="EPS39013.1"/>
    <property type="molecule type" value="Genomic_DNA"/>
</dbReference>
<dbReference type="OrthoDB" id="4388755at2759"/>
<organism evidence="3 4">
    <name type="scientific">Dactylellina haptotyla (strain CBS 200.50)</name>
    <name type="common">Nematode-trapping fungus</name>
    <name type="synonym">Monacrosporium haptotylum</name>
    <dbReference type="NCBI Taxonomy" id="1284197"/>
    <lineage>
        <taxon>Eukaryota</taxon>
        <taxon>Fungi</taxon>
        <taxon>Dikarya</taxon>
        <taxon>Ascomycota</taxon>
        <taxon>Pezizomycotina</taxon>
        <taxon>Orbiliomycetes</taxon>
        <taxon>Orbiliales</taxon>
        <taxon>Orbiliaceae</taxon>
        <taxon>Dactylellina</taxon>
    </lineage>
</organism>
<evidence type="ECO:0000256" key="1">
    <source>
        <dbReference type="SAM" id="SignalP"/>
    </source>
</evidence>
<evidence type="ECO:0000313" key="4">
    <source>
        <dbReference type="Proteomes" id="UP000015100"/>
    </source>
</evidence>
<dbReference type="Gene3D" id="2.60.120.1560">
    <property type="match status" value="1"/>
</dbReference>
<accession>S8BI85</accession>
<dbReference type="Proteomes" id="UP000015100">
    <property type="component" value="Unassembled WGS sequence"/>
</dbReference>
<gene>
    <name evidence="3" type="ORF">H072_7215</name>
</gene>
<feature type="domain" description="PA14" evidence="2">
    <location>
        <begin position="613"/>
        <end position="787"/>
    </location>
</feature>
<keyword evidence="4" id="KW-1185">Reference proteome</keyword>
<feature type="chain" id="PRO_5004561179" description="PA14 domain-containing protein" evidence="1">
    <location>
        <begin position="21"/>
        <end position="811"/>
    </location>
</feature>
<dbReference type="InterPro" id="IPR037524">
    <property type="entry name" value="PA14/GLEYA"/>
</dbReference>
<feature type="signal peptide" evidence="1">
    <location>
        <begin position="1"/>
        <end position="20"/>
    </location>
</feature>
<dbReference type="InterPro" id="IPR018871">
    <property type="entry name" value="GLEYA_adhesin_domain"/>
</dbReference>
<protein>
    <recommendedName>
        <fullName evidence="2">PA14 domain-containing protein</fullName>
    </recommendedName>
</protein>
<evidence type="ECO:0000259" key="2">
    <source>
        <dbReference type="PROSITE" id="PS51820"/>
    </source>
</evidence>